<reference evidence="1" key="1">
    <citation type="journal article" date="2015" name="Nature">
        <title>Complex archaea that bridge the gap between prokaryotes and eukaryotes.</title>
        <authorList>
            <person name="Spang A."/>
            <person name="Saw J.H."/>
            <person name="Jorgensen S.L."/>
            <person name="Zaremba-Niedzwiedzka K."/>
            <person name="Martijn J."/>
            <person name="Lind A.E."/>
            <person name="van Eijk R."/>
            <person name="Schleper C."/>
            <person name="Guy L."/>
            <person name="Ettema T.J."/>
        </authorList>
    </citation>
    <scope>NUCLEOTIDE SEQUENCE</scope>
</reference>
<proteinExistence type="predicted"/>
<comment type="caution">
    <text evidence="1">The sequence shown here is derived from an EMBL/GenBank/DDBJ whole genome shotgun (WGS) entry which is preliminary data.</text>
</comment>
<accession>A0A0F9W1X1</accession>
<evidence type="ECO:0000313" key="1">
    <source>
        <dbReference type="EMBL" id="KKN79691.1"/>
    </source>
</evidence>
<protein>
    <submittedName>
        <fullName evidence="1">Uncharacterized protein</fullName>
    </submittedName>
</protein>
<dbReference type="AlphaFoldDB" id="A0A0F9W1X1"/>
<dbReference type="EMBL" id="LAZR01000243">
    <property type="protein sequence ID" value="KKN79691.1"/>
    <property type="molecule type" value="Genomic_DNA"/>
</dbReference>
<sequence>MEVAEFVKTFIERNTLVRLWYKKSKGMVGQHKEVIKGDKPMMSWELEKSKYKKRVVIGVTDILYLKSPYVEAVNLVIKRN</sequence>
<organism evidence="1">
    <name type="scientific">marine sediment metagenome</name>
    <dbReference type="NCBI Taxonomy" id="412755"/>
    <lineage>
        <taxon>unclassified sequences</taxon>
        <taxon>metagenomes</taxon>
        <taxon>ecological metagenomes</taxon>
    </lineage>
</organism>
<gene>
    <name evidence="1" type="ORF">LCGC14_0337130</name>
</gene>
<name>A0A0F9W1X1_9ZZZZ</name>